<reference evidence="2" key="1">
    <citation type="submission" date="2016-06" db="EMBL/GenBank/DDBJ databases">
        <title>Parallel loss of symbiosis genes in relatives of nitrogen-fixing non-legume Parasponia.</title>
        <authorList>
            <person name="Van Velzen R."/>
            <person name="Holmer R."/>
            <person name="Bu F."/>
            <person name="Rutten L."/>
            <person name="Van Zeijl A."/>
            <person name="Liu W."/>
            <person name="Santuari L."/>
            <person name="Cao Q."/>
            <person name="Sharma T."/>
            <person name="Shen D."/>
            <person name="Roswanjaya Y."/>
            <person name="Wardhani T."/>
            <person name="Kalhor M.S."/>
            <person name="Jansen J."/>
            <person name="Van den Hoogen J."/>
            <person name="Gungor B."/>
            <person name="Hartog M."/>
            <person name="Hontelez J."/>
            <person name="Verver J."/>
            <person name="Yang W.-C."/>
            <person name="Schijlen E."/>
            <person name="Repin R."/>
            <person name="Schilthuizen M."/>
            <person name="Schranz E."/>
            <person name="Heidstra R."/>
            <person name="Miyata K."/>
            <person name="Fedorova E."/>
            <person name="Kohlen W."/>
            <person name="Bisseling T."/>
            <person name="Smit S."/>
            <person name="Geurts R."/>
        </authorList>
    </citation>
    <scope>NUCLEOTIDE SEQUENCE [LARGE SCALE GENOMIC DNA]</scope>
    <source>
        <strain evidence="2">cv. WU1-14</strain>
    </source>
</reference>
<name>A0A2P5DMV5_PARAD</name>
<dbReference type="OrthoDB" id="10379449at2759"/>
<accession>A0A2P5DMV5</accession>
<proteinExistence type="predicted"/>
<protein>
    <submittedName>
        <fullName evidence="1">Uncharacterized protein</fullName>
    </submittedName>
</protein>
<evidence type="ECO:0000313" key="1">
    <source>
        <dbReference type="EMBL" id="PON74618.1"/>
    </source>
</evidence>
<dbReference type="AlphaFoldDB" id="A0A2P5DMV5"/>
<keyword evidence="2" id="KW-1185">Reference proteome</keyword>
<evidence type="ECO:0000313" key="2">
    <source>
        <dbReference type="Proteomes" id="UP000237105"/>
    </source>
</evidence>
<gene>
    <name evidence="1" type="ORF">PanWU01x14_050250</name>
</gene>
<organism evidence="1 2">
    <name type="scientific">Parasponia andersonii</name>
    <name type="common">Sponia andersonii</name>
    <dbReference type="NCBI Taxonomy" id="3476"/>
    <lineage>
        <taxon>Eukaryota</taxon>
        <taxon>Viridiplantae</taxon>
        <taxon>Streptophyta</taxon>
        <taxon>Embryophyta</taxon>
        <taxon>Tracheophyta</taxon>
        <taxon>Spermatophyta</taxon>
        <taxon>Magnoliopsida</taxon>
        <taxon>eudicotyledons</taxon>
        <taxon>Gunneridae</taxon>
        <taxon>Pentapetalae</taxon>
        <taxon>rosids</taxon>
        <taxon>fabids</taxon>
        <taxon>Rosales</taxon>
        <taxon>Cannabaceae</taxon>
        <taxon>Parasponia</taxon>
    </lineage>
</organism>
<dbReference type="EMBL" id="JXTB01000028">
    <property type="protein sequence ID" value="PON74618.1"/>
    <property type="molecule type" value="Genomic_DNA"/>
</dbReference>
<feature type="non-terminal residue" evidence="1">
    <location>
        <position position="1"/>
    </location>
</feature>
<dbReference type="Proteomes" id="UP000237105">
    <property type="component" value="Unassembled WGS sequence"/>
</dbReference>
<comment type="caution">
    <text evidence="1">The sequence shown here is derived from an EMBL/GenBank/DDBJ whole genome shotgun (WGS) entry which is preliminary data.</text>
</comment>
<sequence length="35" mass="3961">QSNSVYDLRASSDRHSEVIKILRTLIKGGHQVHES</sequence>